<evidence type="ECO:0000313" key="6">
    <source>
        <dbReference type="EMBL" id="WYY00760.1"/>
    </source>
</evidence>
<dbReference type="InterPro" id="IPR012337">
    <property type="entry name" value="RNaseH-like_sf"/>
</dbReference>
<keyword evidence="1" id="KW-0815">Transposition</keyword>
<feature type="domain" description="HTH IS21-type" evidence="4">
    <location>
        <begin position="2"/>
        <end position="63"/>
    </location>
</feature>
<proteinExistence type="predicted"/>
<evidence type="ECO:0000313" key="7">
    <source>
        <dbReference type="Proteomes" id="UP001451606"/>
    </source>
</evidence>
<dbReference type="PROSITE" id="PS50531">
    <property type="entry name" value="HTH_IS21"/>
    <property type="match status" value="1"/>
</dbReference>
<dbReference type="GO" id="GO:0006310">
    <property type="term" value="P:DNA recombination"/>
    <property type="evidence" value="ECO:0007669"/>
    <property type="project" value="UniProtKB-KW"/>
</dbReference>
<dbReference type="Gene3D" id="3.30.420.10">
    <property type="entry name" value="Ribonuclease H-like superfamily/Ribonuclease H"/>
    <property type="match status" value="1"/>
</dbReference>
<dbReference type="Pfam" id="PF13384">
    <property type="entry name" value="HTH_23"/>
    <property type="match status" value="1"/>
</dbReference>
<dbReference type="InterPro" id="IPR001584">
    <property type="entry name" value="Integrase_cat-core"/>
</dbReference>
<dbReference type="Gene3D" id="1.10.10.60">
    <property type="entry name" value="Homeodomain-like"/>
    <property type="match status" value="1"/>
</dbReference>
<dbReference type="GO" id="GO:0015074">
    <property type="term" value="P:DNA integration"/>
    <property type="evidence" value="ECO:0007669"/>
    <property type="project" value="InterPro"/>
</dbReference>
<keyword evidence="2" id="KW-0238">DNA-binding</keyword>
<organism evidence="6 7">
    <name type="scientific">Oxyplasma meridianum</name>
    <dbReference type="NCBI Taxonomy" id="3073602"/>
    <lineage>
        <taxon>Archaea</taxon>
        <taxon>Methanobacteriati</taxon>
        <taxon>Thermoplasmatota</taxon>
        <taxon>Thermoplasmata</taxon>
        <taxon>Thermoplasmatales</taxon>
        <taxon>Thermoplasmataceae</taxon>
        <taxon>Oxyplasma</taxon>
    </lineage>
</organism>
<dbReference type="InterPro" id="IPR036397">
    <property type="entry name" value="RNaseH_sf"/>
</dbReference>
<dbReference type="GO" id="GO:0032196">
    <property type="term" value="P:transposition"/>
    <property type="evidence" value="ECO:0007669"/>
    <property type="project" value="UniProtKB-KW"/>
</dbReference>
<dbReference type="InterPro" id="IPR017894">
    <property type="entry name" value="HTH_IS21_transposase_type"/>
</dbReference>
<sequence>MEKCYMFRKLKDQGMSNRAIAEKYGVSRNTVRKYVDGNKPLVYARNPRPSKIDPYRENVRDLINKYDLSAVRILEEIRKLGFTGSYSLVKSCRHEIRNDRSIIAVYPYETKPGKQSQVDFGEFGYIVIDGMRKKIYAFSMILGYSRMRYVEFTMDISVENTIKMHMNAFRYFGGYTDTILYDNMKQVVLERRIKASDSEFNKQFMDFTSYYGITTRLCLPYRPQTKGKIENTIKYVKGNFFNGRIFESLSDVNAQASEWMRNVNSKVHGTTGRVPMEMLKEENLNPLNAIPEYIPHV</sequence>
<evidence type="ECO:0000259" key="4">
    <source>
        <dbReference type="PROSITE" id="PS50531"/>
    </source>
</evidence>
<dbReference type="NCBIfam" id="NF033546">
    <property type="entry name" value="transpos_IS21"/>
    <property type="match status" value="1"/>
</dbReference>
<gene>
    <name evidence="6" type="primary">istA</name>
    <name evidence="6" type="ORF">OXIME_001343</name>
</gene>
<keyword evidence="3" id="KW-0233">DNA recombination</keyword>
<dbReference type="Proteomes" id="UP001451606">
    <property type="component" value="Chromosome"/>
</dbReference>
<evidence type="ECO:0000256" key="3">
    <source>
        <dbReference type="ARBA" id="ARBA00023172"/>
    </source>
</evidence>
<name>A0AAX4NJ41_9ARCH</name>
<dbReference type="AlphaFoldDB" id="A0AAX4NJ41"/>
<dbReference type="SUPFAM" id="SSF53098">
    <property type="entry name" value="Ribonuclease H-like"/>
    <property type="match status" value="1"/>
</dbReference>
<accession>A0AAX4NJ41</accession>
<evidence type="ECO:0000259" key="5">
    <source>
        <dbReference type="PROSITE" id="PS50994"/>
    </source>
</evidence>
<protein>
    <submittedName>
        <fullName evidence="6">IS21 family transposase</fullName>
    </submittedName>
</protein>
<dbReference type="KEGG" id="omr:OXIME_001343"/>
<dbReference type="Pfam" id="PF00665">
    <property type="entry name" value="rve"/>
    <property type="match status" value="1"/>
</dbReference>
<dbReference type="EMBL" id="CP133772">
    <property type="protein sequence ID" value="WYY00760.1"/>
    <property type="molecule type" value="Genomic_DNA"/>
</dbReference>
<evidence type="ECO:0000256" key="1">
    <source>
        <dbReference type="ARBA" id="ARBA00022578"/>
    </source>
</evidence>
<reference evidence="6 7" key="1">
    <citation type="submission" date="2023-09" db="EMBL/GenBank/DDBJ databases">
        <authorList>
            <person name="Golyshina O.V."/>
            <person name="Lunev E.A."/>
            <person name="Bargiela R."/>
            <person name="Gaines M.C."/>
            <person name="Daum B."/>
            <person name="Bale N.J."/>
            <person name="Koenen M."/>
            <person name="Sinninghe Damst J.S."/>
            <person name="Yakimov M."/>
            <person name="Golyshin P.N."/>
        </authorList>
    </citation>
    <scope>NUCLEOTIDE SEQUENCE [LARGE SCALE GENOMIC DNA]</scope>
    <source>
        <strain evidence="6 7">M1</strain>
    </source>
</reference>
<dbReference type="PROSITE" id="PS50994">
    <property type="entry name" value="INTEGRASE"/>
    <property type="match status" value="1"/>
</dbReference>
<dbReference type="PANTHER" id="PTHR35004:SF6">
    <property type="entry name" value="TRANSPOSASE"/>
    <property type="match status" value="1"/>
</dbReference>
<evidence type="ECO:0000256" key="2">
    <source>
        <dbReference type="ARBA" id="ARBA00023125"/>
    </source>
</evidence>
<dbReference type="GO" id="GO:0003677">
    <property type="term" value="F:DNA binding"/>
    <property type="evidence" value="ECO:0007669"/>
    <property type="project" value="UniProtKB-KW"/>
</dbReference>
<feature type="domain" description="Integrase catalytic" evidence="5">
    <location>
        <begin position="108"/>
        <end position="283"/>
    </location>
</feature>
<keyword evidence="7" id="KW-1185">Reference proteome</keyword>
<dbReference type="PANTHER" id="PTHR35004">
    <property type="entry name" value="TRANSPOSASE RV3428C-RELATED"/>
    <property type="match status" value="1"/>
</dbReference>